<gene>
    <name evidence="2" type="ORF">A2310_00470</name>
</gene>
<dbReference type="AlphaFoldDB" id="A0A1F4SMU9"/>
<accession>A0A1F4SMU9</accession>
<dbReference type="EMBL" id="MEUB01000036">
    <property type="protein sequence ID" value="OGC21766.1"/>
    <property type="molecule type" value="Genomic_DNA"/>
</dbReference>
<dbReference type="STRING" id="1802579.A2310_00470"/>
<evidence type="ECO:0000256" key="1">
    <source>
        <dbReference type="SAM" id="MobiDB-lite"/>
    </source>
</evidence>
<organism evidence="2 3">
    <name type="scientific">candidate division WOR-1 bacterium RIFOXYB2_FULL_37_13</name>
    <dbReference type="NCBI Taxonomy" id="1802579"/>
    <lineage>
        <taxon>Bacteria</taxon>
        <taxon>Bacillati</taxon>
        <taxon>Saganbacteria</taxon>
    </lineage>
</organism>
<feature type="compositionally biased region" description="Basic and acidic residues" evidence="1">
    <location>
        <begin position="87"/>
        <end position="97"/>
    </location>
</feature>
<dbReference type="Proteomes" id="UP000178417">
    <property type="component" value="Unassembled WGS sequence"/>
</dbReference>
<evidence type="ECO:0000313" key="3">
    <source>
        <dbReference type="Proteomes" id="UP000178417"/>
    </source>
</evidence>
<name>A0A1F4SMU9_UNCSA</name>
<comment type="caution">
    <text evidence="2">The sequence shown here is derived from an EMBL/GenBank/DDBJ whole genome shotgun (WGS) entry which is preliminary data.</text>
</comment>
<proteinExistence type="predicted"/>
<feature type="region of interest" description="Disordered" evidence="1">
    <location>
        <begin position="87"/>
        <end position="118"/>
    </location>
</feature>
<reference evidence="2 3" key="1">
    <citation type="journal article" date="2016" name="Nat. Commun.">
        <title>Thousands of microbial genomes shed light on interconnected biogeochemical processes in an aquifer system.</title>
        <authorList>
            <person name="Anantharaman K."/>
            <person name="Brown C.T."/>
            <person name="Hug L.A."/>
            <person name="Sharon I."/>
            <person name="Castelle C.J."/>
            <person name="Probst A.J."/>
            <person name="Thomas B.C."/>
            <person name="Singh A."/>
            <person name="Wilkins M.J."/>
            <person name="Karaoz U."/>
            <person name="Brodie E.L."/>
            <person name="Williams K.H."/>
            <person name="Hubbard S.S."/>
            <person name="Banfield J.F."/>
        </authorList>
    </citation>
    <scope>NUCLEOTIDE SEQUENCE [LARGE SCALE GENOMIC DNA]</scope>
</reference>
<evidence type="ECO:0000313" key="2">
    <source>
        <dbReference type="EMBL" id="OGC21766.1"/>
    </source>
</evidence>
<protein>
    <submittedName>
        <fullName evidence="2">Uncharacterized protein</fullName>
    </submittedName>
</protein>
<sequence length="118" mass="12851">MAYTSPISMNPKSGNSKAIKYEPDLAGEIKAAKRKLVDEPLQTSVTNRYTPEGAEIDTLEFKMHATATKSLLDLVAEFLFGAHESRVKVEREEKESGDLSIPMAGNPTADNPVVDSNV</sequence>